<feature type="transmembrane region" description="Helical" evidence="1">
    <location>
        <begin position="41"/>
        <end position="63"/>
    </location>
</feature>
<keyword evidence="1" id="KW-0472">Membrane</keyword>
<dbReference type="EMBL" id="BARU01030415">
    <property type="protein sequence ID" value="GAH63278.1"/>
    <property type="molecule type" value="Genomic_DNA"/>
</dbReference>
<name>X1J0E6_9ZZZZ</name>
<reference evidence="2" key="1">
    <citation type="journal article" date="2014" name="Front. Microbiol.">
        <title>High frequency of phylogenetically diverse reductive dehalogenase-homologous genes in deep subseafloor sedimentary metagenomes.</title>
        <authorList>
            <person name="Kawai M."/>
            <person name="Futagami T."/>
            <person name="Toyoda A."/>
            <person name="Takaki Y."/>
            <person name="Nishi S."/>
            <person name="Hori S."/>
            <person name="Arai W."/>
            <person name="Tsubouchi T."/>
            <person name="Morono Y."/>
            <person name="Uchiyama I."/>
            <person name="Ito T."/>
            <person name="Fujiyama A."/>
            <person name="Inagaki F."/>
            <person name="Takami H."/>
        </authorList>
    </citation>
    <scope>NUCLEOTIDE SEQUENCE</scope>
    <source>
        <strain evidence="2">Expedition CK06-06</strain>
    </source>
</reference>
<keyword evidence="1" id="KW-1133">Transmembrane helix</keyword>
<keyword evidence="1" id="KW-0812">Transmembrane</keyword>
<comment type="caution">
    <text evidence="2">The sequence shown here is derived from an EMBL/GenBank/DDBJ whole genome shotgun (WGS) entry which is preliminary data.</text>
</comment>
<organism evidence="2">
    <name type="scientific">marine sediment metagenome</name>
    <dbReference type="NCBI Taxonomy" id="412755"/>
    <lineage>
        <taxon>unclassified sequences</taxon>
        <taxon>metagenomes</taxon>
        <taxon>ecological metagenomes</taxon>
    </lineage>
</organism>
<dbReference type="AlphaFoldDB" id="X1J0E6"/>
<evidence type="ECO:0000313" key="2">
    <source>
        <dbReference type="EMBL" id="GAH63278.1"/>
    </source>
</evidence>
<evidence type="ECO:0000256" key="1">
    <source>
        <dbReference type="SAM" id="Phobius"/>
    </source>
</evidence>
<sequence length="76" mass="8444">MDPEKFVKVLLRARGTTLLLFGIFVIVTSAAKKFYVWEFDILGRYLIGVVGIALSVLGTILILRDSKSRSEIGQIS</sequence>
<gene>
    <name evidence="2" type="ORF">S03H2_48263</name>
</gene>
<proteinExistence type="predicted"/>
<accession>X1J0E6</accession>
<feature type="non-terminal residue" evidence="2">
    <location>
        <position position="76"/>
    </location>
</feature>
<protein>
    <submittedName>
        <fullName evidence="2">Uncharacterized protein</fullName>
    </submittedName>
</protein>